<evidence type="ECO:0000256" key="2">
    <source>
        <dbReference type="ARBA" id="ARBA00022723"/>
    </source>
</evidence>
<dbReference type="RefSeq" id="WP_131564608.1">
    <property type="nucleotide sequence ID" value="NZ_JAINFK010000001.1"/>
</dbReference>
<evidence type="ECO:0000256" key="1">
    <source>
        <dbReference type="ARBA" id="ARBA00005495"/>
    </source>
</evidence>
<name>A0A4R0PEQ1_9HYPH</name>
<dbReference type="EMBL" id="SJST01000001">
    <property type="protein sequence ID" value="TCD16071.1"/>
    <property type="molecule type" value="Genomic_DNA"/>
</dbReference>
<evidence type="ECO:0000313" key="6">
    <source>
        <dbReference type="EMBL" id="TCD16071.1"/>
    </source>
</evidence>
<dbReference type="AlphaFoldDB" id="A0A4R0PEQ1"/>
<evidence type="ECO:0000256" key="3">
    <source>
        <dbReference type="ARBA" id="ARBA00022833"/>
    </source>
</evidence>
<comment type="caution">
    <text evidence="6">The sequence shown here is derived from an EMBL/GenBank/DDBJ whole genome shotgun (WGS) entry which is preliminary data.</text>
</comment>
<evidence type="ECO:0000259" key="5">
    <source>
        <dbReference type="PROSITE" id="PS51891"/>
    </source>
</evidence>
<keyword evidence="4" id="KW-0456">Lyase</keyword>
<organism evidence="6 7">
    <name type="scientific">Oricola cellulosilytica</name>
    <dbReference type="NCBI Taxonomy" id="1429082"/>
    <lineage>
        <taxon>Bacteria</taxon>
        <taxon>Pseudomonadati</taxon>
        <taxon>Pseudomonadota</taxon>
        <taxon>Alphaproteobacteria</taxon>
        <taxon>Hyphomicrobiales</taxon>
        <taxon>Ahrensiaceae</taxon>
        <taxon>Oricola</taxon>
    </lineage>
</organism>
<feature type="domain" description="CENP-V/GFA" evidence="5">
    <location>
        <begin position="3"/>
        <end position="122"/>
    </location>
</feature>
<evidence type="ECO:0000256" key="4">
    <source>
        <dbReference type="ARBA" id="ARBA00023239"/>
    </source>
</evidence>
<dbReference type="InterPro" id="IPR011057">
    <property type="entry name" value="Mss4-like_sf"/>
</dbReference>
<dbReference type="PROSITE" id="PS51891">
    <property type="entry name" value="CENP_V_GFA"/>
    <property type="match status" value="1"/>
</dbReference>
<dbReference type="PANTHER" id="PTHR33337:SF40">
    <property type="entry name" value="CENP-V_GFA DOMAIN-CONTAINING PROTEIN-RELATED"/>
    <property type="match status" value="1"/>
</dbReference>
<sequence>MKITGRCHCEKITYEADVDPTLVGICHCTDCQKLSGSPYRVTAPTKASNVRILSGEPTIYVKTAQSGRERLQAFCGRCGSQLYTTGVGEAAKIVGLRWGSIDQRAELTPKRQVWRRSAAPWCQDLSAVPVRDDD</sequence>
<dbReference type="InterPro" id="IPR006913">
    <property type="entry name" value="CENP-V/GFA"/>
</dbReference>
<keyword evidence="3" id="KW-0862">Zinc</keyword>
<keyword evidence="7" id="KW-1185">Reference proteome</keyword>
<protein>
    <submittedName>
        <fullName evidence="6">GFA family protein</fullName>
    </submittedName>
</protein>
<proteinExistence type="inferred from homology"/>
<dbReference type="Pfam" id="PF04828">
    <property type="entry name" value="GFA"/>
    <property type="match status" value="1"/>
</dbReference>
<dbReference type="GO" id="GO:0016846">
    <property type="term" value="F:carbon-sulfur lyase activity"/>
    <property type="evidence" value="ECO:0007669"/>
    <property type="project" value="InterPro"/>
</dbReference>
<dbReference type="SUPFAM" id="SSF51316">
    <property type="entry name" value="Mss4-like"/>
    <property type="match status" value="1"/>
</dbReference>
<gene>
    <name evidence="6" type="ORF">E0D97_01120</name>
</gene>
<dbReference type="Gene3D" id="3.90.1590.10">
    <property type="entry name" value="glutathione-dependent formaldehyde- activating enzyme (gfa)"/>
    <property type="match status" value="1"/>
</dbReference>
<accession>A0A4R0PEQ1</accession>
<comment type="similarity">
    <text evidence="1">Belongs to the Gfa family.</text>
</comment>
<dbReference type="PANTHER" id="PTHR33337">
    <property type="entry name" value="GFA DOMAIN-CONTAINING PROTEIN"/>
    <property type="match status" value="1"/>
</dbReference>
<dbReference type="OrthoDB" id="9807246at2"/>
<keyword evidence="2" id="KW-0479">Metal-binding</keyword>
<dbReference type="GO" id="GO:0046872">
    <property type="term" value="F:metal ion binding"/>
    <property type="evidence" value="ECO:0007669"/>
    <property type="project" value="UniProtKB-KW"/>
</dbReference>
<dbReference type="Proteomes" id="UP000291301">
    <property type="component" value="Unassembled WGS sequence"/>
</dbReference>
<reference evidence="6 7" key="1">
    <citation type="journal article" date="2015" name="Antonie Van Leeuwenhoek">
        <title>Oricola cellulosilytica gen. nov., sp. nov., a cellulose-degrading bacterium of the family Phyllobacteriaceae isolated from surface seashore water, and emended descriptions of Mesorhizobium loti and Phyllobacterium myrsinacearum.</title>
        <authorList>
            <person name="Hameed A."/>
            <person name="Shahina M."/>
            <person name="Lai W.A."/>
            <person name="Lin S.Y."/>
            <person name="Young L.S."/>
            <person name="Liu Y.C."/>
            <person name="Hsu Y.H."/>
            <person name="Young C.C."/>
        </authorList>
    </citation>
    <scope>NUCLEOTIDE SEQUENCE [LARGE SCALE GENOMIC DNA]</scope>
    <source>
        <strain evidence="6 7">KCTC 52183</strain>
    </source>
</reference>
<evidence type="ECO:0000313" key="7">
    <source>
        <dbReference type="Proteomes" id="UP000291301"/>
    </source>
</evidence>